<protein>
    <submittedName>
        <fullName evidence="2">Polysaccharide deacetylase family protein</fullName>
    </submittedName>
</protein>
<keyword evidence="3" id="KW-1185">Reference proteome</keyword>
<dbReference type="InterPro" id="IPR050248">
    <property type="entry name" value="Polysacc_deacetylase_ArnD"/>
</dbReference>
<sequence length="336" mass="36468">MRKKMPAGFLAGLALIGCAVWLAGSYGPLRSYVQDVKQGGAADAAVIAVANAEPESDDARLLAYIQSEADKRMQQPVDAVIDRVWKAIPGYDGRTVDVQATYGKAKSLRASPGDKGFPWIYKAIKPKVSLKDLPVQPIYKGNAGKPSVALMINVAWGDEYLAPMLDILKEAGVKATFFFDGTWLSKHMDTAKAIIAQGHEVSNHAYTHPDMSKLGAARQREEIGRTEELLKKLGVRNEWFAPPSGYYNANTVKVASEFGLRTVLWTLDTIDWMKPDPSAVVEKVSRKVGPGSLILMHPTSTSRGALAGMIKAIRAKGLTPGTVSETLSSERTDVRL</sequence>
<dbReference type="PANTHER" id="PTHR10587">
    <property type="entry name" value="GLYCOSYL TRANSFERASE-RELATED"/>
    <property type="match status" value="1"/>
</dbReference>
<proteinExistence type="predicted"/>
<feature type="domain" description="NodB homology" evidence="1">
    <location>
        <begin position="146"/>
        <end position="321"/>
    </location>
</feature>
<gene>
    <name evidence="2" type="ORF">ACFPPD_25630</name>
</gene>
<evidence type="ECO:0000313" key="2">
    <source>
        <dbReference type="EMBL" id="MFC5472067.1"/>
    </source>
</evidence>
<dbReference type="PANTHER" id="PTHR10587:SF80">
    <property type="entry name" value="CHITOOLIGOSACCHARIDE DEACETYLASE"/>
    <property type="match status" value="1"/>
</dbReference>
<dbReference type="InterPro" id="IPR011330">
    <property type="entry name" value="Glyco_hydro/deAcase_b/a-brl"/>
</dbReference>
<evidence type="ECO:0000313" key="3">
    <source>
        <dbReference type="Proteomes" id="UP001596105"/>
    </source>
</evidence>
<name>A0ABW0M435_9BACL</name>
<comment type="caution">
    <text evidence="2">The sequence shown here is derived from an EMBL/GenBank/DDBJ whole genome shotgun (WGS) entry which is preliminary data.</text>
</comment>
<accession>A0ABW0M435</accession>
<dbReference type="SUPFAM" id="SSF88713">
    <property type="entry name" value="Glycoside hydrolase/deacetylase"/>
    <property type="match status" value="1"/>
</dbReference>
<dbReference type="RefSeq" id="WP_209746784.1">
    <property type="nucleotide sequence ID" value="NZ_JBHSMH010000113.1"/>
</dbReference>
<dbReference type="PROSITE" id="PS51677">
    <property type="entry name" value="NODB"/>
    <property type="match status" value="1"/>
</dbReference>
<organism evidence="2 3">
    <name type="scientific">Cohnella suwonensis</name>
    <dbReference type="NCBI Taxonomy" id="696072"/>
    <lineage>
        <taxon>Bacteria</taxon>
        <taxon>Bacillati</taxon>
        <taxon>Bacillota</taxon>
        <taxon>Bacilli</taxon>
        <taxon>Bacillales</taxon>
        <taxon>Paenibacillaceae</taxon>
        <taxon>Cohnella</taxon>
    </lineage>
</organism>
<reference evidence="3" key="1">
    <citation type="journal article" date="2019" name="Int. J. Syst. Evol. Microbiol.">
        <title>The Global Catalogue of Microorganisms (GCM) 10K type strain sequencing project: providing services to taxonomists for standard genome sequencing and annotation.</title>
        <authorList>
            <consortium name="The Broad Institute Genomics Platform"/>
            <consortium name="The Broad Institute Genome Sequencing Center for Infectious Disease"/>
            <person name="Wu L."/>
            <person name="Ma J."/>
        </authorList>
    </citation>
    <scope>NUCLEOTIDE SEQUENCE [LARGE SCALE GENOMIC DNA]</scope>
    <source>
        <strain evidence="3">CCUG 57113</strain>
    </source>
</reference>
<evidence type="ECO:0000259" key="1">
    <source>
        <dbReference type="PROSITE" id="PS51677"/>
    </source>
</evidence>
<dbReference type="Gene3D" id="3.20.20.370">
    <property type="entry name" value="Glycoside hydrolase/deacetylase"/>
    <property type="match status" value="1"/>
</dbReference>
<dbReference type="EMBL" id="JBHSMH010000113">
    <property type="protein sequence ID" value="MFC5472067.1"/>
    <property type="molecule type" value="Genomic_DNA"/>
</dbReference>
<dbReference type="CDD" id="cd10950">
    <property type="entry name" value="CE4_BsYlxY_like"/>
    <property type="match status" value="1"/>
</dbReference>
<dbReference type="PROSITE" id="PS51257">
    <property type="entry name" value="PROKAR_LIPOPROTEIN"/>
    <property type="match status" value="1"/>
</dbReference>
<dbReference type="InterPro" id="IPR002509">
    <property type="entry name" value="NODB_dom"/>
</dbReference>
<dbReference type="Pfam" id="PF01522">
    <property type="entry name" value="Polysacc_deac_1"/>
    <property type="match status" value="1"/>
</dbReference>
<dbReference type="Proteomes" id="UP001596105">
    <property type="component" value="Unassembled WGS sequence"/>
</dbReference>